<organism evidence="1 2">
    <name type="scientific">Thiolapillus brandeum</name>
    <dbReference type="NCBI Taxonomy" id="1076588"/>
    <lineage>
        <taxon>Bacteria</taxon>
        <taxon>Pseudomonadati</taxon>
        <taxon>Pseudomonadota</taxon>
        <taxon>Gammaproteobacteria</taxon>
        <taxon>Chromatiales</taxon>
        <taxon>Sedimenticolaceae</taxon>
        <taxon>Thiolapillus</taxon>
    </lineage>
</organism>
<proteinExistence type="predicted"/>
<dbReference type="InterPro" id="IPR014949">
    <property type="entry name" value="DUF1820"/>
</dbReference>
<evidence type="ECO:0000313" key="1">
    <source>
        <dbReference type="EMBL" id="BAO45266.1"/>
    </source>
</evidence>
<protein>
    <recommendedName>
        <fullName evidence="3">DUF1820 family protein</fullName>
    </recommendedName>
</protein>
<evidence type="ECO:0000313" key="2">
    <source>
        <dbReference type="Proteomes" id="UP000031631"/>
    </source>
</evidence>
<dbReference type="KEGG" id="tbn:TBH_C2356"/>
<dbReference type="RefSeq" id="WP_041068701.1">
    <property type="nucleotide sequence ID" value="NZ_AP012273.1"/>
</dbReference>
<dbReference type="AlphaFoldDB" id="A0A7U6GKE2"/>
<reference evidence="1 2" key="1">
    <citation type="journal article" date="2014" name="PLoS ONE">
        <title>Physiological and genomic features of a novel sulfur-oxidizing gammaproteobacterium belonging to a previously uncultivated symbiotic lineage isolated from a hydrothermal vent.</title>
        <authorList>
            <person name="Nunoura T."/>
            <person name="Takaki Y."/>
            <person name="Kazama H."/>
            <person name="Kakuta J."/>
            <person name="Shimamura S."/>
            <person name="Makita H."/>
            <person name="Hirai M."/>
            <person name="Miyazaki M."/>
            <person name="Takai K."/>
        </authorList>
    </citation>
    <scope>NUCLEOTIDE SEQUENCE [LARGE SCALE GENOMIC DNA]</scope>
    <source>
        <strain evidence="1 2">Hiromi1</strain>
    </source>
</reference>
<dbReference type="Pfam" id="PF08850">
    <property type="entry name" value="DUF1820"/>
    <property type="match status" value="1"/>
</dbReference>
<keyword evidence="2" id="KW-1185">Reference proteome</keyword>
<accession>A0A7U6GKE2</accession>
<evidence type="ECO:0008006" key="3">
    <source>
        <dbReference type="Google" id="ProtNLM"/>
    </source>
</evidence>
<gene>
    <name evidence="1" type="ORF">TBH_C2356</name>
</gene>
<dbReference type="Proteomes" id="UP000031631">
    <property type="component" value="Chromosome"/>
</dbReference>
<name>A0A7U6GKE2_9GAMM</name>
<dbReference type="OrthoDB" id="5641137at2"/>
<sequence>MRIFRITFHNQGQVYQMHAEQVSQGDLYGFVEISGLLFNEHTTVVIDPAEERLKDEFSGTSRILVPMHAVVRIDEVEKRGQNMIFDVGDRSNITPFPGFVPTPEK</sequence>
<dbReference type="EMBL" id="AP012273">
    <property type="protein sequence ID" value="BAO45266.1"/>
    <property type="molecule type" value="Genomic_DNA"/>
</dbReference>